<reference evidence="19 20" key="1">
    <citation type="submission" date="2019-04" db="EMBL/GenBank/DDBJ databases">
        <title>The sequence and de novo assembly of Takifugu bimaculatus genome using PacBio and Hi-C technologies.</title>
        <authorList>
            <person name="Xu P."/>
            <person name="Liu B."/>
            <person name="Zhou Z."/>
        </authorList>
    </citation>
    <scope>NUCLEOTIDE SEQUENCE [LARGE SCALE GENOMIC DNA]</scope>
    <source>
        <strain evidence="19">TB-2018</strain>
        <tissue evidence="19">Muscle</tissue>
    </source>
</reference>
<dbReference type="InterPro" id="IPR000300">
    <property type="entry name" value="IPPc"/>
</dbReference>
<evidence type="ECO:0000259" key="17">
    <source>
        <dbReference type="SMART" id="SM00128"/>
    </source>
</evidence>
<keyword evidence="9" id="KW-0254">Endocytosis</keyword>
<evidence type="ECO:0000256" key="5">
    <source>
        <dbReference type="ARBA" id="ARBA00013044"/>
    </source>
</evidence>
<dbReference type="SUPFAM" id="SSF56219">
    <property type="entry name" value="DNase I-like"/>
    <property type="match status" value="1"/>
</dbReference>
<dbReference type="GO" id="GO:0004439">
    <property type="term" value="F:phosphatidylinositol-4,5-bisphosphate 5-phosphatase activity"/>
    <property type="evidence" value="ECO:0007669"/>
    <property type="project" value="UniProtKB-EC"/>
</dbReference>
<comment type="subunit">
    <text evidence="14">Interacts with ASH/GRB2. Interacts with PACSIN1, PACSIN2 and PACSIN3. Interacts with AMPH, SH3GL1, SH3GL2 and SH3GL3. Interacts with MYO1E (via SH3 domain). Interacts with BIN1 and DNM1. Interacts with EPS15.</text>
</comment>
<dbReference type="GO" id="GO:0048488">
    <property type="term" value="P:synaptic vesicle endocytosis"/>
    <property type="evidence" value="ECO:0007669"/>
    <property type="project" value="TreeGrafter"/>
</dbReference>
<comment type="function">
    <text evidence="13">Phosphatase that acts on various phosphoinositides, including phosphatidylinositol 4-phosphate, phosphatidylinositol (4,5)-bisphosphate and phosphatidylinositol (3,4,5)-trisphosphate. Has a role in clathrin-mediated endocytosis. Hydrolyzes PIP2 bound to actin regulatory proteins resulting in the rearrangement of actin filaments downstream of tyrosine kinase and ASH/GRB2.</text>
</comment>
<accession>A0A4Z2AXD0</accession>
<comment type="catalytic activity">
    <reaction evidence="1">
        <text>a 1,2-diacyl-sn-glycero-3-phospho-(1D-myo-inositol-4,5-bisphosphate) + H2O = a 1,2-diacyl-sn-glycero-3-phospho-(1D-myo-inositol 4-phosphate) + phosphate</text>
        <dbReference type="Rhea" id="RHEA:22764"/>
        <dbReference type="ChEBI" id="CHEBI:15377"/>
        <dbReference type="ChEBI" id="CHEBI:43474"/>
        <dbReference type="ChEBI" id="CHEBI:58178"/>
        <dbReference type="ChEBI" id="CHEBI:58456"/>
        <dbReference type="EC" id="3.1.3.36"/>
    </reaction>
</comment>
<dbReference type="EC" id="3.1.3.36" evidence="5"/>
<dbReference type="FunFam" id="3.60.10.10:FF:000003">
    <property type="entry name" value="Synaptojanin-1 isoform 1"/>
    <property type="match status" value="1"/>
</dbReference>
<dbReference type="PANTHER" id="PTHR11200">
    <property type="entry name" value="INOSITOL 5-PHOSPHATASE"/>
    <property type="match status" value="1"/>
</dbReference>
<sequence length="728" mass="80717">MAKPRRGKLKDGARSVTRTIQNNFFDTSKQEAIDILRLGSTLNSDLADKARALLTTSSLYASPRVLLGMCQSYQKYTKPKQIRVCVGTWNVNGGKQFRSIAFRNQTLNDWLLDAPKMAGVREFQDNKANPIDIFAIGFEEMVELNAGNIVSASTTNQKLWAAELQKNISRDHKYVLLASEQLVGVCLFVFIRPQHAPFIRDVAVDTVKTGMGGATGNKGGVAIRLLFHTTSICFVCSHFAAGQSQVKERNDDYSEITRRLSFPMGRLLNSHDYVFWCGDFNYRINLPNEEVKEHIRQQNWDTLTAGDQLQEQKNAGLVFKSFIEGKLDFAPTYKYDLFSEDYDTSEKCRTPAWTDRILWKRRKWNFDETAEEMNVVGAAAQEEDPDHPWSPGTLQYYGRAELKTSDHRPVVAVIDVDILEVDPEARRQVYKDVIALQGPPDGTIMVSLCSSGPDDYFDDALIDELLDKFTQFGEVILIRFVEEKMWVTFLEGYSALAALSLCASTVLGKVIDIRLKSPGWIKSLEDEMNVERICGSIPTSASSTLLAEDTDVMLMKTWRRSFRSTFSLVRASGLEAPPCPPPAVVPVHPPLMESLQPPAGRVVDSPPDHHKGLLLISSLVPPPLKAWSRSARLLPVLRLLLPGQRLPSAPPHPQVECWLQPELKPPVSGTGAPVGRTGSDTPAEAFMLPGTMFAGSVRASVKGETGISMLGGGTNGCLSFSCNTDQSP</sequence>
<dbReference type="AlphaFoldDB" id="A0A4Z2AXD0"/>
<dbReference type="InterPro" id="IPR015047">
    <property type="entry name" value="SYNJ1/2_RRM"/>
</dbReference>
<protein>
    <recommendedName>
        <fullName evidence="15">Synaptojanin-1</fullName>
        <ecNumber evidence="5">3.1.3.36</ecNumber>
    </recommendedName>
    <alternativeName>
        <fullName evidence="16">Synaptic inositol 1,4,5-trisphosphate 5-phosphatase 1</fullName>
    </alternativeName>
</protein>
<evidence type="ECO:0000256" key="12">
    <source>
        <dbReference type="ARBA" id="ARBA00023098"/>
    </source>
</evidence>
<dbReference type="Proteomes" id="UP000516260">
    <property type="component" value="Chromosome 9"/>
</dbReference>
<dbReference type="PANTHER" id="PTHR11200:SF257">
    <property type="entry name" value="PHOSPHOINOSITIDE 5-PHOSPHATASE"/>
    <property type="match status" value="1"/>
</dbReference>
<dbReference type="SMART" id="SM00128">
    <property type="entry name" value="IPPc"/>
    <property type="match status" value="1"/>
</dbReference>
<evidence type="ECO:0000256" key="6">
    <source>
        <dbReference type="ARBA" id="ARBA00022481"/>
    </source>
</evidence>
<dbReference type="FunFam" id="3.30.70.330:FF:000076">
    <property type="entry name" value="Synaptojanin-1 isoform 1"/>
    <property type="match status" value="1"/>
</dbReference>
<evidence type="ECO:0000256" key="7">
    <source>
        <dbReference type="ARBA" id="ARBA00022490"/>
    </source>
</evidence>
<dbReference type="Pfam" id="PF08952">
    <property type="entry name" value="DUF1866"/>
    <property type="match status" value="1"/>
</dbReference>
<dbReference type="EMBL" id="SWLE01000022">
    <property type="protein sequence ID" value="TNM84822.1"/>
    <property type="molecule type" value="Genomic_DNA"/>
</dbReference>
<keyword evidence="20" id="KW-1185">Reference proteome</keyword>
<keyword evidence="6" id="KW-0488">Methylation</keyword>
<comment type="similarity">
    <text evidence="4">In the central section; belongs to the inositol 1,4,5-trisphosphate 5-phosphatase family.</text>
</comment>
<comment type="similarity">
    <text evidence="3">Belongs to the synaptojanin family.</text>
</comment>
<evidence type="ECO:0000256" key="11">
    <source>
        <dbReference type="ARBA" id="ARBA00022884"/>
    </source>
</evidence>
<dbReference type="GO" id="GO:0003723">
    <property type="term" value="F:RNA binding"/>
    <property type="evidence" value="ECO:0007669"/>
    <property type="project" value="UniProtKB-KW"/>
</dbReference>
<evidence type="ECO:0000256" key="3">
    <source>
        <dbReference type="ARBA" id="ARBA00008943"/>
    </source>
</evidence>
<evidence type="ECO:0000313" key="19">
    <source>
        <dbReference type="EMBL" id="TNM84822.1"/>
    </source>
</evidence>
<dbReference type="GO" id="GO:0098793">
    <property type="term" value="C:presynapse"/>
    <property type="evidence" value="ECO:0007669"/>
    <property type="project" value="GOC"/>
</dbReference>
<evidence type="ECO:0000256" key="4">
    <source>
        <dbReference type="ARBA" id="ARBA00009678"/>
    </source>
</evidence>
<dbReference type="InterPro" id="IPR046985">
    <property type="entry name" value="IP5"/>
</dbReference>
<keyword evidence="7" id="KW-0963">Cytoplasm</keyword>
<dbReference type="SUPFAM" id="SSF54928">
    <property type="entry name" value="RNA-binding domain, RBD"/>
    <property type="match status" value="1"/>
</dbReference>
<evidence type="ECO:0000256" key="15">
    <source>
        <dbReference type="ARBA" id="ARBA00071146"/>
    </source>
</evidence>
<dbReference type="InterPro" id="IPR035979">
    <property type="entry name" value="RBD_domain_sf"/>
</dbReference>
<dbReference type="GO" id="GO:0017124">
    <property type="term" value="F:SH3 domain binding"/>
    <property type="evidence" value="ECO:0007669"/>
    <property type="project" value="TreeGrafter"/>
</dbReference>
<keyword evidence="12" id="KW-0443">Lipid metabolism</keyword>
<evidence type="ECO:0000259" key="18">
    <source>
        <dbReference type="SMART" id="SM01165"/>
    </source>
</evidence>
<evidence type="ECO:0000256" key="2">
    <source>
        <dbReference type="ARBA" id="ARBA00004556"/>
    </source>
</evidence>
<dbReference type="InterPro" id="IPR012677">
    <property type="entry name" value="Nucleotide-bd_a/b_plait_sf"/>
</dbReference>
<dbReference type="Gene3D" id="3.60.10.10">
    <property type="entry name" value="Endonuclease/exonuclease/phosphatase"/>
    <property type="match status" value="1"/>
</dbReference>
<comment type="caution">
    <text evidence="19">The sequence shown here is derived from an EMBL/GenBank/DDBJ whole genome shotgun (WGS) entry which is preliminary data.</text>
</comment>
<keyword evidence="11" id="KW-0694">RNA-binding</keyword>
<gene>
    <name evidence="19" type="ORF">fugu_009000</name>
</gene>
<proteinExistence type="inferred from homology"/>
<dbReference type="Gene3D" id="3.30.70.330">
    <property type="match status" value="1"/>
</dbReference>
<comment type="subcellular location">
    <subcellularLocation>
        <location evidence="2">Cytoplasm</location>
        <location evidence="2">Perinuclear region</location>
    </subcellularLocation>
</comment>
<evidence type="ECO:0000256" key="14">
    <source>
        <dbReference type="ARBA" id="ARBA00062418"/>
    </source>
</evidence>
<evidence type="ECO:0000256" key="8">
    <source>
        <dbReference type="ARBA" id="ARBA00022553"/>
    </source>
</evidence>
<dbReference type="Pfam" id="PF22669">
    <property type="entry name" value="Exo_endo_phos2"/>
    <property type="match status" value="1"/>
</dbReference>
<organism evidence="19 20">
    <name type="scientific">Takifugu bimaculatus</name>
    <dbReference type="NCBI Taxonomy" id="433685"/>
    <lineage>
        <taxon>Eukaryota</taxon>
        <taxon>Metazoa</taxon>
        <taxon>Chordata</taxon>
        <taxon>Craniata</taxon>
        <taxon>Vertebrata</taxon>
        <taxon>Euteleostomi</taxon>
        <taxon>Actinopterygii</taxon>
        <taxon>Neopterygii</taxon>
        <taxon>Teleostei</taxon>
        <taxon>Neoteleostei</taxon>
        <taxon>Acanthomorphata</taxon>
        <taxon>Eupercaria</taxon>
        <taxon>Tetraodontiformes</taxon>
        <taxon>Tetradontoidea</taxon>
        <taxon>Tetraodontidae</taxon>
        <taxon>Takifugu</taxon>
    </lineage>
</organism>
<feature type="domain" description="Synaptojanin-1/2 RNA recognition motif" evidence="18">
    <location>
        <begin position="415"/>
        <end position="553"/>
    </location>
</feature>
<dbReference type="GO" id="GO:0048471">
    <property type="term" value="C:perinuclear region of cytoplasm"/>
    <property type="evidence" value="ECO:0007669"/>
    <property type="project" value="UniProtKB-SubCell"/>
</dbReference>
<evidence type="ECO:0000256" key="1">
    <source>
        <dbReference type="ARBA" id="ARBA00001786"/>
    </source>
</evidence>
<keyword evidence="8" id="KW-0597">Phosphoprotein</keyword>
<dbReference type="GO" id="GO:0046856">
    <property type="term" value="P:phosphatidylinositol dephosphorylation"/>
    <property type="evidence" value="ECO:0007669"/>
    <property type="project" value="InterPro"/>
</dbReference>
<evidence type="ECO:0000256" key="13">
    <source>
        <dbReference type="ARBA" id="ARBA00053493"/>
    </source>
</evidence>
<evidence type="ECO:0000313" key="20">
    <source>
        <dbReference type="Proteomes" id="UP000516260"/>
    </source>
</evidence>
<dbReference type="InterPro" id="IPR036691">
    <property type="entry name" value="Endo/exonu/phosph_ase_sf"/>
</dbReference>
<name>A0A4Z2AXD0_9TELE</name>
<evidence type="ECO:0000256" key="16">
    <source>
        <dbReference type="ARBA" id="ARBA00077888"/>
    </source>
</evidence>
<evidence type="ECO:0000256" key="10">
    <source>
        <dbReference type="ARBA" id="ARBA00022801"/>
    </source>
</evidence>
<feature type="domain" description="Inositol polyphosphate-related phosphatase" evidence="17">
    <location>
        <begin position="80"/>
        <end position="422"/>
    </location>
</feature>
<dbReference type="SMART" id="SM01165">
    <property type="entry name" value="DUF1866"/>
    <property type="match status" value="1"/>
</dbReference>
<evidence type="ECO:0000256" key="9">
    <source>
        <dbReference type="ARBA" id="ARBA00022583"/>
    </source>
</evidence>
<keyword evidence="10" id="KW-0378">Hydrolase</keyword>